<proteinExistence type="predicted"/>
<gene>
    <name evidence="1" type="ORF">G3I21_17800</name>
</gene>
<dbReference type="EMBL" id="JAAGMR010000206">
    <property type="protein sequence ID" value="NEB93522.1"/>
    <property type="molecule type" value="Genomic_DNA"/>
</dbReference>
<evidence type="ECO:0000313" key="1">
    <source>
        <dbReference type="EMBL" id="NEB93522.1"/>
    </source>
</evidence>
<protein>
    <submittedName>
        <fullName evidence="1">Uncharacterized protein</fullName>
    </submittedName>
</protein>
<sequence>MSEPIPDELRCSRCGVLPEPLLCLGHNADGTPTTDTPAAVVALEAELGLAEDARRRATGATPTDARTVALLRAMADDPELGTNNGEHGR</sequence>
<reference evidence="1 2" key="1">
    <citation type="submission" date="2020-01" db="EMBL/GenBank/DDBJ databases">
        <title>Insect and environment-associated Actinomycetes.</title>
        <authorList>
            <person name="Currrie C."/>
            <person name="Chevrette M."/>
            <person name="Carlson C."/>
            <person name="Stubbendieck R."/>
            <person name="Wendt-Pienkowski E."/>
        </authorList>
    </citation>
    <scope>NUCLEOTIDE SEQUENCE [LARGE SCALE GENOMIC DNA]</scope>
    <source>
        <strain evidence="1 2">SID7754</strain>
    </source>
</reference>
<dbReference type="AlphaFoldDB" id="A0A7K3QUD6"/>
<dbReference type="RefSeq" id="WP_164189903.1">
    <property type="nucleotide sequence ID" value="NZ_JAAGMR010000206.1"/>
</dbReference>
<organism evidence="1 2">
    <name type="scientific">Streptomyces bauhiniae</name>
    <dbReference type="NCBI Taxonomy" id="2340725"/>
    <lineage>
        <taxon>Bacteria</taxon>
        <taxon>Bacillati</taxon>
        <taxon>Actinomycetota</taxon>
        <taxon>Actinomycetes</taxon>
        <taxon>Kitasatosporales</taxon>
        <taxon>Streptomycetaceae</taxon>
        <taxon>Streptomyces</taxon>
    </lineage>
</organism>
<accession>A0A7K3QUD6</accession>
<name>A0A7K3QUD6_9ACTN</name>
<evidence type="ECO:0000313" key="2">
    <source>
        <dbReference type="Proteomes" id="UP000470520"/>
    </source>
</evidence>
<comment type="caution">
    <text evidence="1">The sequence shown here is derived from an EMBL/GenBank/DDBJ whole genome shotgun (WGS) entry which is preliminary data.</text>
</comment>
<dbReference type="Proteomes" id="UP000470520">
    <property type="component" value="Unassembled WGS sequence"/>
</dbReference>